<keyword evidence="1" id="KW-0812">Transmembrane</keyword>
<sequence length="231" mass="27019">MGIVNRALLAIGIICLVLVFKTSDEQAVFQSQLFDWTFGQFAIGNTILFNLASGFLISIWFYFLVVYIPDIQRRKRIKKHFGMQYLEFRKQVVMNILGACEECDSADLPKMLIHPPEFKSYFAKTVKPGQTRWDVFVNNANMIVVQRILSEFVAFKEATFYLLSKIDIEDEELHSFLHNFNTITITMLNTSTDDYDSMKIFYSYLYDIFAGYNFTSGSRDYDYFIKMLEKL</sequence>
<name>A0AAD3ZWX5_PHODD</name>
<evidence type="ECO:0000313" key="2">
    <source>
        <dbReference type="EMBL" id="KAB1183807.1"/>
    </source>
</evidence>
<evidence type="ECO:0008006" key="4">
    <source>
        <dbReference type="Google" id="ProtNLM"/>
    </source>
</evidence>
<reference evidence="2 3" key="1">
    <citation type="submission" date="2019-09" db="EMBL/GenBank/DDBJ databases">
        <title>Photobacterium damselae subsp. damselae CDC-2227-81, a human clinical isolate.</title>
        <authorList>
            <person name="Osorio C.R."/>
        </authorList>
    </citation>
    <scope>NUCLEOTIDE SEQUENCE [LARGE SCALE GENOMIC DNA]</scope>
    <source>
        <strain evidence="2 3">CDC-2227-81</strain>
    </source>
</reference>
<proteinExistence type="predicted"/>
<protein>
    <recommendedName>
        <fullName evidence="4">DUF4760 domain-containing protein</fullName>
    </recommendedName>
</protein>
<comment type="caution">
    <text evidence="2">The sequence shown here is derived from an EMBL/GenBank/DDBJ whole genome shotgun (WGS) entry which is preliminary data.</text>
</comment>
<keyword evidence="1" id="KW-0472">Membrane</keyword>
<gene>
    <name evidence="2" type="ORF">F6450_02945</name>
</gene>
<evidence type="ECO:0000313" key="3">
    <source>
        <dbReference type="Proteomes" id="UP000480943"/>
    </source>
</evidence>
<keyword evidence="1" id="KW-1133">Transmembrane helix</keyword>
<feature type="transmembrane region" description="Helical" evidence="1">
    <location>
        <begin position="47"/>
        <end position="68"/>
    </location>
</feature>
<organism evidence="2 3">
    <name type="scientific">Photobacterium damselae subsp. damselae</name>
    <name type="common">Listonella damsela</name>
    <dbReference type="NCBI Taxonomy" id="85581"/>
    <lineage>
        <taxon>Bacteria</taxon>
        <taxon>Pseudomonadati</taxon>
        <taxon>Pseudomonadota</taxon>
        <taxon>Gammaproteobacteria</taxon>
        <taxon>Vibrionales</taxon>
        <taxon>Vibrionaceae</taxon>
        <taxon>Photobacterium</taxon>
    </lineage>
</organism>
<evidence type="ECO:0000256" key="1">
    <source>
        <dbReference type="SAM" id="Phobius"/>
    </source>
</evidence>
<dbReference type="AlphaFoldDB" id="A0AAD3ZWX5"/>
<dbReference type="EMBL" id="VZUQ01000028">
    <property type="protein sequence ID" value="KAB1183807.1"/>
    <property type="molecule type" value="Genomic_DNA"/>
</dbReference>
<accession>A0AAD3ZWX5</accession>
<dbReference type="Proteomes" id="UP000480943">
    <property type="component" value="Unassembled WGS sequence"/>
</dbReference>